<dbReference type="Proteomes" id="UP000245609">
    <property type="component" value="Unassembled WGS sequence"/>
</dbReference>
<feature type="region of interest" description="Disordered" evidence="2">
    <location>
        <begin position="284"/>
        <end position="354"/>
    </location>
</feature>
<evidence type="ECO:0000256" key="1">
    <source>
        <dbReference type="SAM" id="Coils"/>
    </source>
</evidence>
<organism evidence="3 4">
    <name type="scientific">Smittium megazygosporum</name>
    <dbReference type="NCBI Taxonomy" id="133381"/>
    <lineage>
        <taxon>Eukaryota</taxon>
        <taxon>Fungi</taxon>
        <taxon>Fungi incertae sedis</taxon>
        <taxon>Zoopagomycota</taxon>
        <taxon>Kickxellomycotina</taxon>
        <taxon>Harpellomycetes</taxon>
        <taxon>Harpellales</taxon>
        <taxon>Legeriomycetaceae</taxon>
        <taxon>Smittium</taxon>
    </lineage>
</organism>
<feature type="compositionally biased region" description="Gly residues" evidence="2">
    <location>
        <begin position="937"/>
        <end position="951"/>
    </location>
</feature>
<dbReference type="EMBL" id="MBFS01001124">
    <property type="protein sequence ID" value="PVV01401.1"/>
    <property type="molecule type" value="Genomic_DNA"/>
</dbReference>
<protein>
    <submittedName>
        <fullName evidence="3">Uncharacterized protein</fullName>
    </submittedName>
</protein>
<feature type="coiled-coil region" evidence="1">
    <location>
        <begin position="81"/>
        <end position="167"/>
    </location>
</feature>
<feature type="coiled-coil region" evidence="1">
    <location>
        <begin position="396"/>
        <end position="579"/>
    </location>
</feature>
<dbReference type="PANTHER" id="PTHR23159:SF60">
    <property type="entry name" value="SPINDLE ASSEMBLY ABNORMAL PROTEIN 4"/>
    <property type="match status" value="1"/>
</dbReference>
<accession>A0A2T9Z9Z1</accession>
<feature type="region of interest" description="Disordered" evidence="2">
    <location>
        <begin position="933"/>
        <end position="953"/>
    </location>
</feature>
<keyword evidence="4" id="KW-1185">Reference proteome</keyword>
<evidence type="ECO:0000313" key="3">
    <source>
        <dbReference type="EMBL" id="PVV01401.1"/>
    </source>
</evidence>
<feature type="coiled-coil region" evidence="1">
    <location>
        <begin position="905"/>
        <end position="932"/>
    </location>
</feature>
<gene>
    <name evidence="3" type="ORF">BB560_004180</name>
</gene>
<sequence length="1148" mass="126368">MASKSPSADDGALAQTFKVGEPITQNLIAMLHNAKKNEKSLKDISRAFSKVIRERNAIEAVLKAETPIERISESDALSDYFKNLQLKIKIGNEEIVRLNNQIKELNSAASESQNQAAKISELEQQISTLNDKISVLQNSLSSSTEQLSQSQQKLEAALLENNDFKSKATESESLSSINKQQTETILALESSKSSLEGKIAALSSEKDSLEQQVKERSLQIETLTEEKDSLFKSTQDISSLSAKLESQISFADFNIESQSSDAKNGLKAIYSLLEPIFVVPKNVTEETTPKPPSTPVQSAASVSEPEQERVMKIVEDYISKSKQTPKPSGKKNKGKNKNNNDGNSASDKKAKSSQANLMVSQLKSVFAANSEDLINLSDSSKQEPKTTEPCQHGAVIDDLNKKLSELKLENTNLSEKILSSNTSQGLNSLTETLQGKEKHITDLTNKIAQLEGEVLKLNELAKEKQADNEKIKASKEDISAQLSKLKDELLEKTTELNDIESGNSALKSELTALQSEKERLEGQLKQLTISNKENLKTIEELKDQISKTKGELSLLQKTNEALEEKVATSTKEIESLSEKVSGFDKTFSLIQSENTELKEKMCKFDGNEESYKKEKLKLESEIGELKASLKKMEAEKALIESGLQVFKTENEKVMKRSQSLAAASKDAITKKVEIEKLLSASKRGEESSLRLAEAESKLASSNTQINTLNEKLAKVESEAVQKEREASDATQYLKSKEEAILDLEKKLIAVQQDLAQSRALFTEKTMANSKLQARINDIQFNYEKLQSQIENEKQSHKFALSAAEQDLIEMQTRYKEEISVLQNKVGDLEEKAKTFKEAANATKSEKIELEETKKKLQMYIDEIAMLKSVTSSLNEKISELNSANMEIGSIKKQNADIKMQIVAKNEEARNAANRWKQIHRDMKDEIRKLQRQLAAAGAGGQQDGVPGGGVGSPVSGYLKSPVMESRTEFPNSRSTSFTHSANQRAAALRANISVNGPISGNGVSKSGKLFMENSGDRKAATTQNTPIGAGFLSSPKATHGGEGATFSGKPKDAGFSVKSMNGGEYFGTIVTNSHGNGGGSLDKGIHAQSASPSLHEGNRESTEMRSATSEYDSAKNLLNDPEYINVDYLRHVLFRFINDKERRVGFIK</sequence>
<reference evidence="3 4" key="1">
    <citation type="journal article" date="2018" name="MBio">
        <title>Comparative Genomics Reveals the Core Gene Toolbox for the Fungus-Insect Symbiosis.</title>
        <authorList>
            <person name="Wang Y."/>
            <person name="Stata M."/>
            <person name="Wang W."/>
            <person name="Stajich J.E."/>
            <person name="White M.M."/>
            <person name="Moncalvo J.M."/>
        </authorList>
    </citation>
    <scope>NUCLEOTIDE SEQUENCE [LARGE SCALE GENOMIC DNA]</scope>
    <source>
        <strain evidence="3 4">SC-DP-2</strain>
    </source>
</reference>
<feature type="coiled-coil region" evidence="1">
    <location>
        <begin position="608"/>
        <end position="635"/>
    </location>
</feature>
<proteinExistence type="predicted"/>
<comment type="caution">
    <text evidence="3">The sequence shown here is derived from an EMBL/GenBank/DDBJ whole genome shotgun (WGS) entry which is preliminary data.</text>
</comment>
<dbReference type="AlphaFoldDB" id="A0A2T9Z9Z1"/>
<feature type="region of interest" description="Disordered" evidence="2">
    <location>
        <begin position="1077"/>
        <end position="1108"/>
    </location>
</feature>
<evidence type="ECO:0000256" key="2">
    <source>
        <dbReference type="SAM" id="MobiDB-lite"/>
    </source>
</evidence>
<feature type="coiled-coil region" evidence="1">
    <location>
        <begin position="691"/>
        <end position="869"/>
    </location>
</feature>
<keyword evidence="1" id="KW-0175">Coiled coil</keyword>
<feature type="region of interest" description="Disordered" evidence="2">
    <location>
        <begin position="1019"/>
        <end position="1049"/>
    </location>
</feature>
<feature type="compositionally biased region" description="Basic and acidic residues" evidence="2">
    <location>
        <begin position="306"/>
        <end position="319"/>
    </location>
</feature>
<name>A0A2T9Z9Z1_9FUNG</name>
<dbReference type="PANTHER" id="PTHR23159">
    <property type="entry name" value="CENTROSOMAL PROTEIN 2"/>
    <property type="match status" value="1"/>
</dbReference>
<dbReference type="OrthoDB" id="5598868at2759"/>
<dbReference type="Gene3D" id="1.10.287.1490">
    <property type="match status" value="1"/>
</dbReference>
<feature type="coiled-coil region" evidence="1">
    <location>
        <begin position="192"/>
        <end position="226"/>
    </location>
</feature>
<evidence type="ECO:0000313" key="4">
    <source>
        <dbReference type="Proteomes" id="UP000245609"/>
    </source>
</evidence>